<dbReference type="GO" id="GO:0006436">
    <property type="term" value="P:tryptophanyl-tRNA aminoacylation"/>
    <property type="evidence" value="ECO:0007669"/>
    <property type="project" value="InterPro"/>
</dbReference>
<dbReference type="GO" id="GO:0004831">
    <property type="term" value="F:tyrosine-tRNA ligase activity"/>
    <property type="evidence" value="ECO:0007669"/>
    <property type="project" value="UniProtKB-EC"/>
</dbReference>
<comment type="catalytic activity">
    <reaction evidence="10">
        <text>tRNA(Tyr) + L-tyrosine + ATP = L-tyrosyl-tRNA(Tyr) + AMP + diphosphate + H(+)</text>
        <dbReference type="Rhea" id="RHEA:10220"/>
        <dbReference type="Rhea" id="RHEA-COMP:9706"/>
        <dbReference type="Rhea" id="RHEA-COMP:9707"/>
        <dbReference type="ChEBI" id="CHEBI:15378"/>
        <dbReference type="ChEBI" id="CHEBI:30616"/>
        <dbReference type="ChEBI" id="CHEBI:33019"/>
        <dbReference type="ChEBI" id="CHEBI:58315"/>
        <dbReference type="ChEBI" id="CHEBI:78442"/>
        <dbReference type="ChEBI" id="CHEBI:78536"/>
        <dbReference type="ChEBI" id="CHEBI:456215"/>
        <dbReference type="EC" id="6.1.1.1"/>
    </reaction>
</comment>
<name>T1CLT7_9ZZZZ</name>
<dbReference type="GO" id="GO:0004830">
    <property type="term" value="F:tryptophan-tRNA ligase activity"/>
    <property type="evidence" value="ECO:0007669"/>
    <property type="project" value="UniProtKB-EC"/>
</dbReference>
<organism evidence="11">
    <name type="scientific">mine drainage metagenome</name>
    <dbReference type="NCBI Taxonomy" id="410659"/>
    <lineage>
        <taxon>unclassified sequences</taxon>
        <taxon>metagenomes</taxon>
        <taxon>ecological metagenomes</taxon>
    </lineage>
</organism>
<dbReference type="Gene3D" id="3.40.50.620">
    <property type="entry name" value="HUPs"/>
    <property type="match status" value="2"/>
</dbReference>
<gene>
    <name evidence="11" type="ORF">B2A_00153</name>
</gene>
<dbReference type="GO" id="GO:0006437">
    <property type="term" value="P:tyrosyl-tRNA aminoacylation"/>
    <property type="evidence" value="ECO:0007669"/>
    <property type="project" value="TreeGrafter"/>
</dbReference>
<dbReference type="PIRSF" id="PIRSF006588">
    <property type="entry name" value="TyrRS_arch_euk"/>
    <property type="match status" value="1"/>
</dbReference>
<reference evidence="11" key="1">
    <citation type="submission" date="2013-08" db="EMBL/GenBank/DDBJ databases">
        <authorList>
            <person name="Mendez C."/>
            <person name="Richter M."/>
            <person name="Ferrer M."/>
            <person name="Sanchez J."/>
        </authorList>
    </citation>
    <scope>NUCLEOTIDE SEQUENCE</scope>
</reference>
<evidence type="ECO:0000256" key="9">
    <source>
        <dbReference type="ARBA" id="ARBA00033323"/>
    </source>
</evidence>
<evidence type="ECO:0000256" key="10">
    <source>
        <dbReference type="ARBA" id="ARBA00048248"/>
    </source>
</evidence>
<dbReference type="NCBIfam" id="NF006330">
    <property type="entry name" value="PRK08560.1"/>
    <property type="match status" value="1"/>
</dbReference>
<comment type="caution">
    <text evidence="11">The sequence shown here is derived from an EMBL/GenBank/DDBJ whole genome shotgun (WGS) entry which is preliminary data.</text>
</comment>
<keyword evidence="8 11" id="KW-0030">Aminoacyl-tRNA synthetase</keyword>
<dbReference type="PANTHER" id="PTHR46264">
    <property type="entry name" value="TYROSINE-TRNA LIGASE"/>
    <property type="match status" value="1"/>
</dbReference>
<dbReference type="InterPro" id="IPR050489">
    <property type="entry name" value="Tyr-tRNA_synthase"/>
</dbReference>
<dbReference type="GO" id="GO:0005524">
    <property type="term" value="F:ATP binding"/>
    <property type="evidence" value="ECO:0007669"/>
    <property type="project" value="UniProtKB-KW"/>
</dbReference>
<dbReference type="GO" id="GO:0005737">
    <property type="term" value="C:cytoplasm"/>
    <property type="evidence" value="ECO:0007669"/>
    <property type="project" value="TreeGrafter"/>
</dbReference>
<evidence type="ECO:0000313" key="11">
    <source>
        <dbReference type="EMBL" id="EQD69209.1"/>
    </source>
</evidence>
<evidence type="ECO:0000256" key="1">
    <source>
        <dbReference type="ARBA" id="ARBA00005594"/>
    </source>
</evidence>
<evidence type="ECO:0000256" key="2">
    <source>
        <dbReference type="ARBA" id="ARBA00013160"/>
    </source>
</evidence>
<dbReference type="InterPro" id="IPR014729">
    <property type="entry name" value="Rossmann-like_a/b/a_fold"/>
</dbReference>
<reference evidence="11" key="2">
    <citation type="journal article" date="2014" name="ISME J.">
        <title>Microbial stratification in low pH oxic and suboxic macroscopic growths along an acid mine drainage.</title>
        <authorList>
            <person name="Mendez-Garcia C."/>
            <person name="Mesa V."/>
            <person name="Sprenger R.R."/>
            <person name="Richter M."/>
            <person name="Diez M.S."/>
            <person name="Solano J."/>
            <person name="Bargiela R."/>
            <person name="Golyshina O.V."/>
            <person name="Manteca A."/>
            <person name="Ramos J.L."/>
            <person name="Gallego J.R."/>
            <person name="Llorente I."/>
            <person name="Martins Dos Santos V.A."/>
            <person name="Jensen O.N."/>
            <person name="Pelaez A.I."/>
            <person name="Sanchez J."/>
            <person name="Ferrer M."/>
        </authorList>
    </citation>
    <scope>NUCLEOTIDE SEQUENCE</scope>
</reference>
<keyword evidence="4" id="KW-0436">Ligase</keyword>
<keyword evidence="5" id="KW-0547">Nucleotide-binding</keyword>
<protein>
    <recommendedName>
        <fullName evidence="9">Tyrosyl-tRNA synthetase</fullName>
        <ecNumber evidence="2">6.1.1.1</ecNumber>
        <ecNumber evidence="3">6.1.1.2</ecNumber>
    </recommendedName>
</protein>
<dbReference type="InterPro" id="IPR002306">
    <property type="entry name" value="Trp-tRNA-ligase"/>
</dbReference>
<dbReference type="PRINTS" id="PR01039">
    <property type="entry name" value="TRNASYNTHTRP"/>
</dbReference>
<dbReference type="SUPFAM" id="SSF52374">
    <property type="entry name" value="Nucleotidylyl transferase"/>
    <property type="match status" value="1"/>
</dbReference>
<dbReference type="EMBL" id="AUZZ01000111">
    <property type="protein sequence ID" value="EQD69209.1"/>
    <property type="molecule type" value="Genomic_DNA"/>
</dbReference>
<evidence type="ECO:0000256" key="3">
    <source>
        <dbReference type="ARBA" id="ARBA00013161"/>
    </source>
</evidence>
<dbReference type="EC" id="6.1.1.2" evidence="3"/>
<evidence type="ECO:0000256" key="4">
    <source>
        <dbReference type="ARBA" id="ARBA00022598"/>
    </source>
</evidence>
<evidence type="ECO:0000256" key="8">
    <source>
        <dbReference type="ARBA" id="ARBA00023146"/>
    </source>
</evidence>
<keyword evidence="6" id="KW-0067">ATP-binding</keyword>
<evidence type="ECO:0000256" key="6">
    <source>
        <dbReference type="ARBA" id="ARBA00022840"/>
    </source>
</evidence>
<dbReference type="EC" id="6.1.1.1" evidence="2"/>
<keyword evidence="7" id="KW-0648">Protein biosynthesis</keyword>
<accession>T1CLT7</accession>
<dbReference type="InterPro" id="IPR002305">
    <property type="entry name" value="aa-tRNA-synth_Ic"/>
</dbReference>
<dbReference type="AlphaFoldDB" id="T1CLT7"/>
<comment type="similarity">
    <text evidence="1">Belongs to the class-I aminoacyl-tRNA synthetase family.</text>
</comment>
<proteinExistence type="inferred from homology"/>
<evidence type="ECO:0000256" key="7">
    <source>
        <dbReference type="ARBA" id="ARBA00022917"/>
    </source>
</evidence>
<dbReference type="Pfam" id="PF00579">
    <property type="entry name" value="tRNA-synt_1b"/>
    <property type="match status" value="2"/>
</dbReference>
<dbReference type="PANTHER" id="PTHR46264:SF4">
    <property type="entry name" value="TYROSINE--TRNA LIGASE, CYTOPLASMIC"/>
    <property type="match status" value="1"/>
</dbReference>
<sequence>MDIEERLSTIRMGLTEEIITEDDLRKKLSSNRGLTAYNGFEPSGLMHLGTGLASVMEANQLIKAGVDFVMYVADWFAYLNNKLGGDMEKIHMAGEYFIDGWKACGLDTEHTKFVWASDLMKDPEYWEMMLKISKIVTINRVMRSVPIMGRTEGDVQNPSMLIYPLMQATDIFMLNGKKGVDICQLGMDQRKVNMLARDIAPDIGRETPVAVHHHLMLGLQQGGRMGGSFDENKSIDNEITFKMSKSKPETAIFINDTAEEVDKKIGKAFCQPSDISTNPILEICRYIIFPKRAGMVIKRTDAHGGNLEFQSYEEIASTYSKGGIHPLDLKSATAEVLNEILDPIRDYFEKDEKAHEHYEMAKRAAGSVTR</sequence>
<evidence type="ECO:0000256" key="5">
    <source>
        <dbReference type="ARBA" id="ARBA00022741"/>
    </source>
</evidence>
<dbReference type="InterPro" id="IPR023617">
    <property type="entry name" value="Tyr-tRNA-ligase_arc/euk-type"/>
</dbReference>